<accession>A0A133UMH1</accession>
<name>A0A133UMH1_9EURY</name>
<evidence type="ECO:0000313" key="1">
    <source>
        <dbReference type="EMBL" id="KXA95438.1"/>
    </source>
</evidence>
<reference evidence="1 2" key="1">
    <citation type="journal article" date="2016" name="Sci. Rep.">
        <title>Metabolic traits of an uncultured archaeal lineage -MSBL1- from brine pools of the Red Sea.</title>
        <authorList>
            <person name="Mwirichia R."/>
            <person name="Alam I."/>
            <person name="Rashid M."/>
            <person name="Vinu M."/>
            <person name="Ba-Alawi W."/>
            <person name="Anthony Kamau A."/>
            <person name="Kamanda Ngugi D."/>
            <person name="Goker M."/>
            <person name="Klenk H.P."/>
            <person name="Bajic V."/>
            <person name="Stingl U."/>
        </authorList>
    </citation>
    <scope>NUCLEOTIDE SEQUENCE [LARGE SCALE GENOMIC DNA]</scope>
    <source>
        <strain evidence="1">SCGC-AAA259I07</strain>
    </source>
</reference>
<evidence type="ECO:0008006" key="3">
    <source>
        <dbReference type="Google" id="ProtNLM"/>
    </source>
</evidence>
<keyword evidence="2" id="KW-1185">Reference proteome</keyword>
<comment type="caution">
    <text evidence="1">The sequence shown here is derived from an EMBL/GenBank/DDBJ whole genome shotgun (WGS) entry which is preliminary data.</text>
</comment>
<protein>
    <recommendedName>
        <fullName evidence="3">Nudix hydrolase domain-containing protein</fullName>
    </recommendedName>
</protein>
<evidence type="ECO:0000313" key="2">
    <source>
        <dbReference type="Proteomes" id="UP000070155"/>
    </source>
</evidence>
<dbReference type="AlphaFoldDB" id="A0A133UMH1"/>
<sequence>RVNKSEVQDTFEVPMEFLKKENRKFDTDEDFIEESYMFRDYKIWGATARVLYRFLNLVLS</sequence>
<gene>
    <name evidence="1" type="ORF">AKJ36_00650</name>
</gene>
<dbReference type="Proteomes" id="UP000070155">
    <property type="component" value="Unassembled WGS sequence"/>
</dbReference>
<feature type="non-terminal residue" evidence="1">
    <location>
        <position position="1"/>
    </location>
</feature>
<organism evidence="1 2">
    <name type="scientific">candidate division MSBL1 archaeon SCGC-AAA259I07</name>
    <dbReference type="NCBI Taxonomy" id="1698266"/>
    <lineage>
        <taxon>Archaea</taxon>
        <taxon>Methanobacteriati</taxon>
        <taxon>Methanobacteriota</taxon>
        <taxon>candidate division MSBL1</taxon>
    </lineage>
</organism>
<dbReference type="Gene3D" id="3.90.79.10">
    <property type="entry name" value="Nucleoside Triphosphate Pyrophosphohydrolase"/>
    <property type="match status" value="1"/>
</dbReference>
<dbReference type="EMBL" id="LHXQ01000004">
    <property type="protein sequence ID" value="KXA95438.1"/>
    <property type="molecule type" value="Genomic_DNA"/>
</dbReference>
<proteinExistence type="predicted"/>